<evidence type="ECO:0000313" key="2">
    <source>
        <dbReference type="EMBL" id="MCF2528348.1"/>
    </source>
</evidence>
<protein>
    <recommendedName>
        <fullName evidence="4">TIGR04222 domain-containing membrane protein</fullName>
    </recommendedName>
</protein>
<dbReference type="EMBL" id="JAKFHA010000006">
    <property type="protein sequence ID" value="MCF2528348.1"/>
    <property type="molecule type" value="Genomic_DNA"/>
</dbReference>
<dbReference type="AlphaFoldDB" id="A0AA41PYY3"/>
<feature type="compositionally biased region" description="Gly residues" evidence="1">
    <location>
        <begin position="195"/>
        <end position="218"/>
    </location>
</feature>
<evidence type="ECO:0000256" key="1">
    <source>
        <dbReference type="SAM" id="MobiDB-lite"/>
    </source>
</evidence>
<reference evidence="2" key="1">
    <citation type="submission" date="2022-01" db="EMBL/GenBank/DDBJ databases">
        <title>Genome-Based Taxonomic Classification of the Phylum Actinobacteria.</title>
        <authorList>
            <person name="Gao Y."/>
        </authorList>
    </citation>
    <scope>NUCLEOTIDE SEQUENCE</scope>
    <source>
        <strain evidence="2">KLBMP 8922</strain>
    </source>
</reference>
<organism evidence="2 3">
    <name type="scientific">Yinghuangia soli</name>
    <dbReference type="NCBI Taxonomy" id="2908204"/>
    <lineage>
        <taxon>Bacteria</taxon>
        <taxon>Bacillati</taxon>
        <taxon>Actinomycetota</taxon>
        <taxon>Actinomycetes</taxon>
        <taxon>Kitasatosporales</taxon>
        <taxon>Streptomycetaceae</taxon>
        <taxon>Yinghuangia</taxon>
    </lineage>
</organism>
<dbReference type="RefSeq" id="WP_235052507.1">
    <property type="nucleotide sequence ID" value="NZ_JAKFHA010000006.1"/>
</dbReference>
<keyword evidence="3" id="KW-1185">Reference proteome</keyword>
<feature type="region of interest" description="Disordered" evidence="1">
    <location>
        <begin position="173"/>
        <end position="218"/>
    </location>
</feature>
<dbReference type="Proteomes" id="UP001165378">
    <property type="component" value="Unassembled WGS sequence"/>
</dbReference>
<accession>A0AA41PYY3</accession>
<evidence type="ECO:0008006" key="4">
    <source>
        <dbReference type="Google" id="ProtNLM"/>
    </source>
</evidence>
<sequence>MPLLDALRQRRSDARARQQAQFARDLAYRPVSLYQAAQFTGGSPTEVAVWLLLEGGHVHVARDGRARAASGASPANLPDPVQHLVLALLMRHPGGLKLHEMIADPECALHCEYARPVDVWEIFPDAKRRAATAFLDAHCRLMLARRFAGLGFPEERAALRMYRHRAPVYQAPGSADSYRVPSRRRRSGSSSSSSDGGGCGTSCGGSCGGGGCGGCGGG</sequence>
<gene>
    <name evidence="2" type="ORF">LZ495_14125</name>
</gene>
<name>A0AA41PYY3_9ACTN</name>
<evidence type="ECO:0000313" key="3">
    <source>
        <dbReference type="Proteomes" id="UP001165378"/>
    </source>
</evidence>
<proteinExistence type="predicted"/>
<comment type="caution">
    <text evidence="2">The sequence shown here is derived from an EMBL/GenBank/DDBJ whole genome shotgun (WGS) entry which is preliminary data.</text>
</comment>